<keyword evidence="4 6" id="KW-0472">Membrane</keyword>
<feature type="region of interest" description="Disordered" evidence="5">
    <location>
        <begin position="455"/>
        <end position="523"/>
    </location>
</feature>
<evidence type="ECO:0000313" key="9">
    <source>
        <dbReference type="EMBL" id="KAF4387316.1"/>
    </source>
</evidence>
<sequence>MCSGDRSRSVYCLSCHGRRRIGIQRQREGRQSRTERDEKERRSDGNFLGLESDINEDNEDSEEEDDEINVRESDDDISDSETDIGDIDKKLQHSECSSTDESDDRTWDRKKKAIDIPNKTRSTRNISEQSSEIPITTPSLPVSRVNYSTTTKPTESTQNEQDDLESTAPTKKRTRGQNRSKGTSKVVADTKSKLPVTARKGEHHPVGDNASKLASEIGFIVRNHAPLKYKGWKNVPPEDKALIHTRIKDKFKIDPKEERHMHDVIERHCSNRYKNYRNQLHAHYKDVVKEGKDPLANRPLNHRMTDQDWHWLCDNIFGNPNWQSLVNDVGEIELFRNTHWNAENGWCNEEARTRYDRMVELRRQRQENNEEILEDEIRAEVLGSERCGHIPGLGPALNKKNSNHQVEKVIEDRVANMREEMRNEIRHEVRDEILQEVRNERQDFLQQLKDIMNIPNNHPIFGIQQPPPPPPPPPPSPPSFGPPRVDTTSVPSPPPAAGDCSSPQSPTTARASGPPAPSPVTSDKTIECSLHVIDPNIKGNGLVAFGYLKLEKSDAKGEITVHGEKKKHCDFKRVFIEKVVEENADLPCPLKQEGFFKVGSAVKHSVFWPKKLINMPSACSLQIWVFDTTIKVVLQPQRRKEMVRKKRHRRSGCSIASLVCGGYLRDDRGYLADHMGANAITSAQGEELRKQIGAAAYIECSSKTQQDPSMWRLLMEICCLGCSKPVKDASSSVKPSMPAAATSSSYRRPFLHKVLDYEDEFFALLMLVLETHSLRTTGLDQFIGRDCFLPTVIMFLGYGLAVASSTYCLSFFFSDHTMAENVVLLINFFSGLILMVISFIMGLIKSTVSANSFLKNFFRLSPGFCYADGLASLALLRQGMKDKSSDAAFDWNVTGASICYLGVEEWWSIKSFRRDGYPHLEPLLGSSAEKVALDFDEDTDVAMERNRVLSGSVENAIIYLRNLSQIMPIDAQRML</sequence>
<feature type="compositionally biased region" description="Pro residues" evidence="5">
    <location>
        <begin position="465"/>
        <end position="481"/>
    </location>
</feature>
<feature type="transmembrane region" description="Helical" evidence="6">
    <location>
        <begin position="788"/>
        <end position="810"/>
    </location>
</feature>
<evidence type="ECO:0000259" key="7">
    <source>
        <dbReference type="Pfam" id="PF12698"/>
    </source>
</evidence>
<evidence type="ECO:0000256" key="3">
    <source>
        <dbReference type="ARBA" id="ARBA00022989"/>
    </source>
</evidence>
<name>A0A7J6GWJ9_CANSA</name>
<accession>A0A7J6GWJ9</accession>
<keyword evidence="3 6" id="KW-1133">Transmembrane helix</keyword>
<feature type="region of interest" description="Disordered" evidence="5">
    <location>
        <begin position="23"/>
        <end position="209"/>
    </location>
</feature>
<feature type="compositionally biased region" description="Polar residues" evidence="5">
    <location>
        <begin position="119"/>
        <end position="159"/>
    </location>
</feature>
<protein>
    <submittedName>
        <fullName evidence="9">Uncharacterized protein</fullName>
    </submittedName>
</protein>
<dbReference type="GO" id="GO:0140359">
    <property type="term" value="F:ABC-type transporter activity"/>
    <property type="evidence" value="ECO:0007669"/>
    <property type="project" value="InterPro"/>
</dbReference>
<evidence type="ECO:0000256" key="5">
    <source>
        <dbReference type="SAM" id="MobiDB-lite"/>
    </source>
</evidence>
<evidence type="ECO:0000256" key="6">
    <source>
        <dbReference type="SAM" id="Phobius"/>
    </source>
</evidence>
<dbReference type="EMBL" id="JAATIP010000039">
    <property type="protein sequence ID" value="KAF4387316.1"/>
    <property type="molecule type" value="Genomic_DNA"/>
</dbReference>
<comment type="caution">
    <text evidence="9">The sequence shown here is derived from an EMBL/GenBank/DDBJ whole genome shotgun (WGS) entry which is preliminary data.</text>
</comment>
<gene>
    <name evidence="9" type="ORF">F8388_016725</name>
</gene>
<dbReference type="InterPro" id="IPR013525">
    <property type="entry name" value="ABC2_TM"/>
</dbReference>
<dbReference type="InterPro" id="IPR027417">
    <property type="entry name" value="P-loop_NTPase"/>
</dbReference>
<evidence type="ECO:0000256" key="2">
    <source>
        <dbReference type="ARBA" id="ARBA00022692"/>
    </source>
</evidence>
<dbReference type="AlphaFoldDB" id="A0A7J6GWJ9"/>
<dbReference type="InterPro" id="IPR058352">
    <property type="entry name" value="DUF8039"/>
</dbReference>
<dbReference type="Proteomes" id="UP000525078">
    <property type="component" value="Unassembled WGS sequence"/>
</dbReference>
<evidence type="ECO:0000256" key="1">
    <source>
        <dbReference type="ARBA" id="ARBA00004141"/>
    </source>
</evidence>
<evidence type="ECO:0000256" key="4">
    <source>
        <dbReference type="ARBA" id="ARBA00023136"/>
    </source>
</evidence>
<dbReference type="Gene3D" id="3.40.50.300">
    <property type="entry name" value="P-loop containing nucleotide triphosphate hydrolases"/>
    <property type="match status" value="1"/>
</dbReference>
<feature type="compositionally biased region" description="Polar residues" evidence="5">
    <location>
        <begin position="501"/>
        <end position="510"/>
    </location>
</feature>
<feature type="domain" description="DUF8039" evidence="8">
    <location>
        <begin position="525"/>
        <end position="615"/>
    </location>
</feature>
<dbReference type="PANTHER" id="PTHR33018:SF34">
    <property type="entry name" value="OS02G0472350 PROTEIN"/>
    <property type="match status" value="1"/>
</dbReference>
<feature type="transmembrane region" description="Helical" evidence="6">
    <location>
        <begin position="822"/>
        <end position="844"/>
    </location>
</feature>
<dbReference type="Pfam" id="PF26133">
    <property type="entry name" value="DUF8039"/>
    <property type="match status" value="1"/>
</dbReference>
<reference evidence="9 10" key="1">
    <citation type="journal article" date="2020" name="bioRxiv">
        <title>Sequence and annotation of 42 cannabis genomes reveals extensive copy number variation in cannabinoid synthesis and pathogen resistance genes.</title>
        <authorList>
            <person name="Mckernan K.J."/>
            <person name="Helbert Y."/>
            <person name="Kane L.T."/>
            <person name="Ebling H."/>
            <person name="Zhang L."/>
            <person name="Liu B."/>
            <person name="Eaton Z."/>
            <person name="Mclaughlin S."/>
            <person name="Kingan S."/>
            <person name="Baybayan P."/>
            <person name="Concepcion G."/>
            <person name="Jordan M."/>
            <person name="Riva A."/>
            <person name="Barbazuk W."/>
            <person name="Harkins T."/>
        </authorList>
    </citation>
    <scope>NUCLEOTIDE SEQUENCE [LARGE SCALE GENOMIC DNA]</scope>
    <source>
        <strain evidence="10">cv. Jamaican Lion 4</strain>
        <tissue evidence="9">Leaf</tissue>
    </source>
</reference>
<comment type="subcellular location">
    <subcellularLocation>
        <location evidence="1">Membrane</location>
        <topology evidence="1">Multi-pass membrane protein</topology>
    </subcellularLocation>
</comment>
<feature type="compositionally biased region" description="Acidic residues" evidence="5">
    <location>
        <begin position="53"/>
        <end position="85"/>
    </location>
</feature>
<evidence type="ECO:0000259" key="8">
    <source>
        <dbReference type="Pfam" id="PF26133"/>
    </source>
</evidence>
<keyword evidence="2 6" id="KW-0812">Transmembrane</keyword>
<evidence type="ECO:0000313" key="10">
    <source>
        <dbReference type="Proteomes" id="UP000525078"/>
    </source>
</evidence>
<dbReference type="Pfam" id="PF12698">
    <property type="entry name" value="ABC2_membrane_3"/>
    <property type="match status" value="1"/>
</dbReference>
<dbReference type="GO" id="GO:0016020">
    <property type="term" value="C:membrane"/>
    <property type="evidence" value="ECO:0007669"/>
    <property type="project" value="UniProtKB-SubCell"/>
</dbReference>
<organism evidence="9 10">
    <name type="scientific">Cannabis sativa</name>
    <name type="common">Hemp</name>
    <name type="synonym">Marijuana</name>
    <dbReference type="NCBI Taxonomy" id="3483"/>
    <lineage>
        <taxon>Eukaryota</taxon>
        <taxon>Viridiplantae</taxon>
        <taxon>Streptophyta</taxon>
        <taxon>Embryophyta</taxon>
        <taxon>Tracheophyta</taxon>
        <taxon>Spermatophyta</taxon>
        <taxon>Magnoliopsida</taxon>
        <taxon>eudicotyledons</taxon>
        <taxon>Gunneridae</taxon>
        <taxon>Pentapetalae</taxon>
        <taxon>rosids</taxon>
        <taxon>fabids</taxon>
        <taxon>Rosales</taxon>
        <taxon>Cannabaceae</taxon>
        <taxon>Cannabis</taxon>
    </lineage>
</organism>
<feature type="compositionally biased region" description="Basic and acidic residues" evidence="5">
    <location>
        <begin position="25"/>
        <end position="44"/>
    </location>
</feature>
<feature type="domain" description="ABC-2 type transporter transmembrane" evidence="7">
    <location>
        <begin position="771"/>
        <end position="880"/>
    </location>
</feature>
<proteinExistence type="predicted"/>
<dbReference type="PANTHER" id="PTHR33018">
    <property type="entry name" value="OS10G0338966 PROTEIN-RELATED"/>
    <property type="match status" value="1"/>
</dbReference>